<feature type="region of interest" description="Disordered" evidence="1">
    <location>
        <begin position="225"/>
        <end position="313"/>
    </location>
</feature>
<proteinExistence type="predicted"/>
<protein>
    <recommendedName>
        <fullName evidence="4">No apical meristem-associated C-terminal domain-containing protein</fullName>
    </recommendedName>
</protein>
<name>A0A371CWE9_9APHY</name>
<feature type="compositionally biased region" description="Basic residues" evidence="1">
    <location>
        <begin position="19"/>
        <end position="35"/>
    </location>
</feature>
<dbReference type="EMBL" id="KZ857448">
    <property type="protein sequence ID" value="RDX44580.1"/>
    <property type="molecule type" value="Genomic_DNA"/>
</dbReference>
<dbReference type="OrthoDB" id="3255996at2759"/>
<feature type="compositionally biased region" description="Low complexity" evidence="1">
    <location>
        <begin position="300"/>
        <end position="312"/>
    </location>
</feature>
<keyword evidence="3" id="KW-1185">Reference proteome</keyword>
<dbReference type="AlphaFoldDB" id="A0A371CWE9"/>
<sequence length="447" mass="48423">MAQTSGPKGKSNKATATSRAKKAPKKKAAAKKKKKTDNVESDSEEDDGPGAVKLDWEVDNYALTWSMLTAITDKQEIQDALYPPTGANASTKNGGGKRKTDHHWEICKTLFTDHSIYGEAFKIALNGKSADRKRWTRKIKNRLTRMSALVVKANGIMGATGEGLKINSADEITDPELRNKWDVVVLDCPFYFTLRKLLGQRPNHKPAGLGNSTSPIDGAVLLTVNGGEAKGGEGGAREDSKKEDGDGDSSEDSEDEDSEDDEADAEDEDEVVEVGKKRKASTATTAESKKAPAESKKTPARPSTSAAATPVPKAKKLKGMLNFEELAKAEETTRQKELELRTEKVRYNSEKVKADAKLKLQRDKQAYELRVLEFQARKELAIEQMRLNAANGPMHGASPALFNPLPMSFASTPSTSRSASAVPPFSFDELNGFDGFDGSGLESSPSA</sequence>
<evidence type="ECO:0000313" key="3">
    <source>
        <dbReference type="Proteomes" id="UP000256964"/>
    </source>
</evidence>
<accession>A0A371CWE9</accession>
<gene>
    <name evidence="2" type="ORF">OH76DRAFT_1487018</name>
</gene>
<organism evidence="2 3">
    <name type="scientific">Lentinus brumalis</name>
    <dbReference type="NCBI Taxonomy" id="2498619"/>
    <lineage>
        <taxon>Eukaryota</taxon>
        <taxon>Fungi</taxon>
        <taxon>Dikarya</taxon>
        <taxon>Basidiomycota</taxon>
        <taxon>Agaricomycotina</taxon>
        <taxon>Agaricomycetes</taxon>
        <taxon>Polyporales</taxon>
        <taxon>Polyporaceae</taxon>
        <taxon>Lentinus</taxon>
    </lineage>
</organism>
<evidence type="ECO:0000256" key="1">
    <source>
        <dbReference type="SAM" id="MobiDB-lite"/>
    </source>
</evidence>
<evidence type="ECO:0000313" key="2">
    <source>
        <dbReference type="EMBL" id="RDX44580.1"/>
    </source>
</evidence>
<reference evidence="2 3" key="1">
    <citation type="journal article" date="2018" name="Biotechnol. Biofuels">
        <title>Integrative visual omics of the white-rot fungus Polyporus brumalis exposes the biotechnological potential of its oxidative enzymes for delignifying raw plant biomass.</title>
        <authorList>
            <person name="Miyauchi S."/>
            <person name="Rancon A."/>
            <person name="Drula E."/>
            <person name="Hage H."/>
            <person name="Chaduli D."/>
            <person name="Favel A."/>
            <person name="Grisel S."/>
            <person name="Henrissat B."/>
            <person name="Herpoel-Gimbert I."/>
            <person name="Ruiz-Duenas F.J."/>
            <person name="Chevret D."/>
            <person name="Hainaut M."/>
            <person name="Lin J."/>
            <person name="Wang M."/>
            <person name="Pangilinan J."/>
            <person name="Lipzen A."/>
            <person name="Lesage-Meessen L."/>
            <person name="Navarro D."/>
            <person name="Riley R."/>
            <person name="Grigoriev I.V."/>
            <person name="Zhou S."/>
            <person name="Raouche S."/>
            <person name="Rosso M.N."/>
        </authorList>
    </citation>
    <scope>NUCLEOTIDE SEQUENCE [LARGE SCALE GENOMIC DNA]</scope>
    <source>
        <strain evidence="2 3">BRFM 1820</strain>
    </source>
</reference>
<feature type="region of interest" description="Disordered" evidence="1">
    <location>
        <begin position="1"/>
        <end position="51"/>
    </location>
</feature>
<feature type="compositionally biased region" description="Acidic residues" evidence="1">
    <location>
        <begin position="39"/>
        <end position="48"/>
    </location>
</feature>
<feature type="compositionally biased region" description="Acidic residues" evidence="1">
    <location>
        <begin position="245"/>
        <end position="272"/>
    </location>
</feature>
<evidence type="ECO:0008006" key="4">
    <source>
        <dbReference type="Google" id="ProtNLM"/>
    </source>
</evidence>
<dbReference type="Proteomes" id="UP000256964">
    <property type="component" value="Unassembled WGS sequence"/>
</dbReference>
<feature type="compositionally biased region" description="Basic and acidic residues" evidence="1">
    <location>
        <begin position="287"/>
        <end position="297"/>
    </location>
</feature>
<feature type="compositionally biased region" description="Basic and acidic residues" evidence="1">
    <location>
        <begin position="235"/>
        <end position="244"/>
    </location>
</feature>